<organism evidence="1 2">
    <name type="scientific">Endocarpon pusillum</name>
    <dbReference type="NCBI Taxonomy" id="364733"/>
    <lineage>
        <taxon>Eukaryota</taxon>
        <taxon>Fungi</taxon>
        <taxon>Dikarya</taxon>
        <taxon>Ascomycota</taxon>
        <taxon>Pezizomycotina</taxon>
        <taxon>Eurotiomycetes</taxon>
        <taxon>Chaetothyriomycetidae</taxon>
        <taxon>Verrucariales</taxon>
        <taxon>Verrucariaceae</taxon>
        <taxon>Endocarpon</taxon>
    </lineage>
</organism>
<name>A0A8H7E3H7_9EURO</name>
<dbReference type="AlphaFoldDB" id="A0A8H7E3H7"/>
<dbReference type="Proteomes" id="UP000606974">
    <property type="component" value="Unassembled WGS sequence"/>
</dbReference>
<protein>
    <submittedName>
        <fullName evidence="1">Uncharacterized protein</fullName>
    </submittedName>
</protein>
<evidence type="ECO:0000313" key="2">
    <source>
        <dbReference type="Proteomes" id="UP000606974"/>
    </source>
</evidence>
<dbReference type="EMBL" id="JAACFV010000060">
    <property type="protein sequence ID" value="KAF7508017.1"/>
    <property type="molecule type" value="Genomic_DNA"/>
</dbReference>
<keyword evidence="2" id="KW-1185">Reference proteome</keyword>
<sequence>MDNYHGYTCPTGCIDRKSMKPGLILQFSPSCLANITQQDMAEELVVILRLPKPPNSNIANIDDFYHCAVVTKLPDPELGPVRQVNLVHSANITFLHSLGQPTLYVVEEARVNASPRCGSFTRIHGQYVQPTNIKRISAKCLHNLPGCANMVMDPVSVEIILKGVERIACSPVNAGAKEVLPEGMKCQRRQENILVLSLLRSIDRGIGQDPHQSGRSMERGRAQSIWLQAGVPRDGGR</sequence>
<comment type="caution">
    <text evidence="1">The sequence shown here is derived from an EMBL/GenBank/DDBJ whole genome shotgun (WGS) entry which is preliminary data.</text>
</comment>
<gene>
    <name evidence="1" type="ORF">GJ744_009914</name>
</gene>
<accession>A0A8H7E3H7</accession>
<evidence type="ECO:0000313" key="1">
    <source>
        <dbReference type="EMBL" id="KAF7508017.1"/>
    </source>
</evidence>
<proteinExistence type="predicted"/>
<reference evidence="1" key="1">
    <citation type="submission" date="2020-02" db="EMBL/GenBank/DDBJ databases">
        <authorList>
            <person name="Palmer J.M."/>
        </authorList>
    </citation>
    <scope>NUCLEOTIDE SEQUENCE</scope>
    <source>
        <strain evidence="1">EPUS1.4</strain>
        <tissue evidence="1">Thallus</tissue>
    </source>
</reference>